<feature type="non-terminal residue" evidence="2">
    <location>
        <position position="1"/>
    </location>
</feature>
<keyword evidence="3" id="KW-1185">Reference proteome</keyword>
<dbReference type="AlphaFoldDB" id="A0A8J2KVV5"/>
<comment type="caution">
    <text evidence="2">The sequence shown here is derived from an EMBL/GenBank/DDBJ whole genome shotgun (WGS) entry which is preliminary data.</text>
</comment>
<accession>A0A8J2KVV5</accession>
<dbReference type="EMBL" id="CAJVCH010532672">
    <property type="protein sequence ID" value="CAG7824402.1"/>
    <property type="molecule type" value="Genomic_DNA"/>
</dbReference>
<protein>
    <submittedName>
        <fullName evidence="2">Uncharacterized protein</fullName>
    </submittedName>
</protein>
<proteinExistence type="predicted"/>
<dbReference type="Proteomes" id="UP000708208">
    <property type="component" value="Unassembled WGS sequence"/>
</dbReference>
<feature type="region of interest" description="Disordered" evidence="1">
    <location>
        <begin position="13"/>
        <end position="42"/>
    </location>
</feature>
<gene>
    <name evidence="2" type="ORF">AFUS01_LOCUS34559</name>
</gene>
<reference evidence="2" key="1">
    <citation type="submission" date="2021-06" db="EMBL/GenBank/DDBJ databases">
        <authorList>
            <person name="Hodson N. C."/>
            <person name="Mongue J. A."/>
            <person name="Jaron S. K."/>
        </authorList>
    </citation>
    <scope>NUCLEOTIDE SEQUENCE</scope>
</reference>
<sequence>MYSQYIAVDLSGYNSSKNSDLRNQKFTPDEEPEKQSDISLRRPWTSDRITVRAVRRTGGLH</sequence>
<evidence type="ECO:0000313" key="2">
    <source>
        <dbReference type="EMBL" id="CAG7824402.1"/>
    </source>
</evidence>
<organism evidence="2 3">
    <name type="scientific">Allacma fusca</name>
    <dbReference type="NCBI Taxonomy" id="39272"/>
    <lineage>
        <taxon>Eukaryota</taxon>
        <taxon>Metazoa</taxon>
        <taxon>Ecdysozoa</taxon>
        <taxon>Arthropoda</taxon>
        <taxon>Hexapoda</taxon>
        <taxon>Collembola</taxon>
        <taxon>Symphypleona</taxon>
        <taxon>Sminthuridae</taxon>
        <taxon>Allacma</taxon>
    </lineage>
</organism>
<evidence type="ECO:0000256" key="1">
    <source>
        <dbReference type="SAM" id="MobiDB-lite"/>
    </source>
</evidence>
<evidence type="ECO:0000313" key="3">
    <source>
        <dbReference type="Proteomes" id="UP000708208"/>
    </source>
</evidence>
<name>A0A8J2KVV5_9HEXA</name>